<dbReference type="RefSeq" id="XP_019489344.1">
    <property type="nucleotide sequence ID" value="XM_019633799.1"/>
</dbReference>
<feature type="region of interest" description="Disordered" evidence="2">
    <location>
        <begin position="590"/>
        <end position="628"/>
    </location>
</feature>
<feature type="compositionally biased region" description="Polar residues" evidence="2">
    <location>
        <begin position="614"/>
        <end position="628"/>
    </location>
</feature>
<comment type="similarity">
    <text evidence="1">Belongs to the SPATA31 family.</text>
</comment>
<organism evidence="3 4">
    <name type="scientific">Hipposideros armiger</name>
    <name type="common">Great Himalayan leaf-nosed bat</name>
    <dbReference type="NCBI Taxonomy" id="186990"/>
    <lineage>
        <taxon>Eukaryota</taxon>
        <taxon>Metazoa</taxon>
        <taxon>Chordata</taxon>
        <taxon>Craniata</taxon>
        <taxon>Vertebrata</taxon>
        <taxon>Euteleostomi</taxon>
        <taxon>Mammalia</taxon>
        <taxon>Eutheria</taxon>
        <taxon>Laurasiatheria</taxon>
        <taxon>Chiroptera</taxon>
        <taxon>Yinpterochiroptera</taxon>
        <taxon>Rhinolophoidea</taxon>
        <taxon>Hipposideridae</taxon>
        <taxon>Hipposideros</taxon>
    </lineage>
</organism>
<feature type="compositionally biased region" description="Low complexity" evidence="2">
    <location>
        <begin position="370"/>
        <end position="383"/>
    </location>
</feature>
<dbReference type="GeneID" id="109377455"/>
<feature type="compositionally biased region" description="Polar residues" evidence="2">
    <location>
        <begin position="259"/>
        <end position="275"/>
    </location>
</feature>
<dbReference type="KEGG" id="hai:109377455"/>
<reference evidence="4" key="1">
    <citation type="submission" date="2025-08" db="UniProtKB">
        <authorList>
            <consortium name="RefSeq"/>
        </authorList>
    </citation>
    <scope>IDENTIFICATION</scope>
    <source>
        <tissue evidence="4">Muscle</tissue>
    </source>
</reference>
<dbReference type="AlphaFoldDB" id="A0A8B7QKP1"/>
<evidence type="ECO:0000256" key="1">
    <source>
        <dbReference type="ARBA" id="ARBA00035009"/>
    </source>
</evidence>
<keyword evidence="3" id="KW-1185">Reference proteome</keyword>
<protein>
    <submittedName>
        <fullName evidence="4">Spermatogenesis-associated protein 31E1-like</fullName>
    </submittedName>
</protein>
<feature type="region of interest" description="Disordered" evidence="2">
    <location>
        <begin position="364"/>
        <end position="417"/>
    </location>
</feature>
<sequence length="651" mass="70880">VFSPRSRQLPEAHIGRAWGRPWKSLPLKVRKPIERFKLEKARHSPFLRSPITCSATRASRALSRARLAAFFGKPPQRRSGENVIIEDTGSSPLPVPGAGVITEESGFTPESDLHTSSPVCEEVQSALGRTPPGDGRGPSEAPLIVQEDRPPSQNLLYPFVGRIWHSGSVVGAKKDSLELSPRAAVARKEPSDKTVAETSRDSCQSITILELNSESQSSRAEGAREAVEALDASVWVAILGPCVPSSPRDSNVDLRRSVSAGSSKSPSLPMQSANQDPEVPRLDAQLSEFELRELGESDNQTQGSAASVLLEDSVTGVSLQDCATHMLMQDCRSDVLLAADMLARQASLFGSHSMATGDMSASQVLHDVTSSEGSSQGESLGLQDQYKRQGKTSVPTDEREHRRSPSPGQPDEGLAGLRAPRAIRMSTGQEKDSVESLRSQPFWLMENRQASPEDFFKNKMKQLQCIFPRKGKGLEHTLQKGQPSAATAHRWEPAESGSVLNSRAVEAQVVLKTVGHILQETMTVHRKHSDSEFSWCKTEHHAPAGPQVCSHRALSYTEQRKLMKGMACGHQATKGKGHHSLHKSSWATDRNSQCVFPPREPALPRPCQHGLRGTVSSGSSRYSTGQWPIRRSVSSVQPGCSFHTSPGRNFP</sequence>
<dbReference type="Proteomes" id="UP000694851">
    <property type="component" value="Unplaced"/>
</dbReference>
<evidence type="ECO:0000313" key="3">
    <source>
        <dbReference type="Proteomes" id="UP000694851"/>
    </source>
</evidence>
<feature type="non-terminal residue" evidence="4">
    <location>
        <position position="1"/>
    </location>
</feature>
<evidence type="ECO:0000313" key="4">
    <source>
        <dbReference type="RefSeq" id="XP_019489344.1"/>
    </source>
</evidence>
<accession>A0A8B7QKP1</accession>
<gene>
    <name evidence="4" type="primary">LOC109377455</name>
</gene>
<dbReference type="PANTHER" id="PTHR21859">
    <property type="entry name" value="ACROSOME-SPECIFIC PROTEIN"/>
    <property type="match status" value="1"/>
</dbReference>
<dbReference type="PANTHER" id="PTHR21859:SF56">
    <property type="entry name" value="SPATA31 DOMAIN-CONTAINING PROTEIN"/>
    <property type="match status" value="1"/>
</dbReference>
<name>A0A8B7QKP1_HIPAR</name>
<evidence type="ECO:0000256" key="2">
    <source>
        <dbReference type="SAM" id="MobiDB-lite"/>
    </source>
</evidence>
<proteinExistence type="inferred from homology"/>
<feature type="region of interest" description="Disordered" evidence="2">
    <location>
        <begin position="126"/>
        <end position="148"/>
    </location>
</feature>
<feature type="region of interest" description="Disordered" evidence="2">
    <location>
        <begin position="247"/>
        <end position="279"/>
    </location>
</feature>
<dbReference type="OrthoDB" id="9806404at2759"/>